<keyword evidence="4 9" id="KW-0547">Nucleotide-binding</keyword>
<dbReference type="PANTHER" id="PTHR11255:SF48">
    <property type="entry name" value="DIACYLGLYCEROL KINASE 1"/>
    <property type="match status" value="1"/>
</dbReference>
<comment type="caution">
    <text evidence="12">The sequence shown here is derived from an EMBL/GenBank/DDBJ whole genome shotgun (WGS) entry which is preliminary data.</text>
</comment>
<dbReference type="InterPro" id="IPR002048">
    <property type="entry name" value="EF_hand_dom"/>
</dbReference>
<feature type="domain" description="EF-hand" evidence="11">
    <location>
        <begin position="128"/>
        <end position="163"/>
    </location>
</feature>
<evidence type="ECO:0000256" key="2">
    <source>
        <dbReference type="ARBA" id="ARBA00009280"/>
    </source>
</evidence>
<evidence type="ECO:0000313" key="12">
    <source>
        <dbReference type="EMBL" id="PAV65423.1"/>
    </source>
</evidence>
<sequence length="488" mass="54718">MNNLKERRASLFEEAIFTVKTKFTESLGGRLEKLTMNQTSHDGPQLDKIPEEGVADPCQTSCQEPRIPLKPLICTLSLLEADTPENKLEVIFQIYDSDSNGLLDTSEMDAIIEQMMHVARCQKWDTIELEQVLRQLMNDLDHDKDGSVSLDEWRRGGLTNIPLLVLLGFDTAFSPGPNFRPLLVLVNPKSGGKQGIKILQKFQYLLNPRQVYDLSKSGPEPGLSLFADLPNANILICGGDGTIGWVLDSMDKMPFPHGRPPVAILPLGTGNDLARCLRWGGGYENENLHKILQQIEKSTLIGMDRWHLKIESSGSRRMSEKCEPPPYQIINNYFSIGVDASIAHRFHVMREKFPEKFNSRIKNKLWYVELATSESLQSSCRNLHEQIDILCDGESIDLGQDASLEGIALLNIPSIYGGSNLWGRSRKNKRMPIIFPNIGNGHEKGQLQHRVQDIGDGLIELVGLESAVQMGQIKAGKFRNLFEKSIFS</sequence>
<accession>A0A2A2JUS2</accession>
<dbReference type="Proteomes" id="UP000218231">
    <property type="component" value="Unassembled WGS sequence"/>
</dbReference>
<feature type="domain" description="DAGKc" evidence="10">
    <location>
        <begin position="177"/>
        <end position="312"/>
    </location>
</feature>
<dbReference type="CDD" id="cd00051">
    <property type="entry name" value="EFh"/>
    <property type="match status" value="1"/>
</dbReference>
<dbReference type="OrthoDB" id="242257at2759"/>
<dbReference type="Pfam" id="PF13499">
    <property type="entry name" value="EF-hand_7"/>
    <property type="match status" value="1"/>
</dbReference>
<feature type="domain" description="EF-hand" evidence="11">
    <location>
        <begin position="83"/>
        <end position="118"/>
    </location>
</feature>
<keyword evidence="7" id="KW-0106">Calcium</keyword>
<dbReference type="GO" id="GO:0005509">
    <property type="term" value="F:calcium ion binding"/>
    <property type="evidence" value="ECO:0007669"/>
    <property type="project" value="InterPro"/>
</dbReference>
<dbReference type="STRING" id="2018661.A0A2A2JUS2"/>
<dbReference type="FunFam" id="3.40.50.10330:FF:000003">
    <property type="entry name" value="Diacylglycerol kinase"/>
    <property type="match status" value="1"/>
</dbReference>
<dbReference type="InterPro" id="IPR011992">
    <property type="entry name" value="EF-hand-dom_pair"/>
</dbReference>
<dbReference type="GO" id="GO:0005886">
    <property type="term" value="C:plasma membrane"/>
    <property type="evidence" value="ECO:0007669"/>
    <property type="project" value="TreeGrafter"/>
</dbReference>
<dbReference type="InterPro" id="IPR000756">
    <property type="entry name" value="Diacylglycerol_kin_accessory"/>
</dbReference>
<dbReference type="Gene3D" id="1.10.238.10">
    <property type="entry name" value="EF-hand"/>
    <property type="match status" value="1"/>
</dbReference>
<dbReference type="Pfam" id="PF00781">
    <property type="entry name" value="DAGK_cat"/>
    <property type="match status" value="1"/>
</dbReference>
<keyword evidence="5" id="KW-0862">Zinc</keyword>
<dbReference type="GO" id="GO:0005524">
    <property type="term" value="F:ATP binding"/>
    <property type="evidence" value="ECO:0007669"/>
    <property type="project" value="UniProtKB-KW"/>
</dbReference>
<dbReference type="EC" id="2.7.1.107" evidence="9"/>
<evidence type="ECO:0000256" key="9">
    <source>
        <dbReference type="RuleBase" id="RU361128"/>
    </source>
</evidence>
<name>A0A2A2JUS2_9BILA</name>
<dbReference type="EMBL" id="LIAE01010208">
    <property type="protein sequence ID" value="PAV65422.1"/>
    <property type="molecule type" value="Genomic_DNA"/>
</dbReference>
<keyword evidence="5" id="KW-0479">Metal-binding</keyword>
<evidence type="ECO:0000259" key="10">
    <source>
        <dbReference type="PROSITE" id="PS50146"/>
    </source>
</evidence>
<keyword evidence="3 9" id="KW-0808">Transferase</keyword>
<gene>
    <name evidence="12" type="ORF">WR25_12520</name>
</gene>
<dbReference type="InterPro" id="IPR001206">
    <property type="entry name" value="Diacylglycerol_kinase_cat_dom"/>
</dbReference>
<dbReference type="Pfam" id="PF00609">
    <property type="entry name" value="DAGK_acc"/>
    <property type="match status" value="1"/>
</dbReference>
<dbReference type="InterPro" id="IPR016064">
    <property type="entry name" value="NAD/diacylglycerol_kinase_sf"/>
</dbReference>
<reference evidence="12 13" key="1">
    <citation type="journal article" date="2017" name="Curr. Biol.">
        <title>Genome architecture and evolution of a unichromosomal asexual nematode.</title>
        <authorList>
            <person name="Fradin H."/>
            <person name="Zegar C."/>
            <person name="Gutwein M."/>
            <person name="Lucas J."/>
            <person name="Kovtun M."/>
            <person name="Corcoran D."/>
            <person name="Baugh L.R."/>
            <person name="Kiontke K."/>
            <person name="Gunsalus K."/>
            <person name="Fitch D.H."/>
            <person name="Piano F."/>
        </authorList>
    </citation>
    <scope>NUCLEOTIDE SEQUENCE [LARGE SCALE GENOMIC DNA]</scope>
    <source>
        <strain evidence="12">PF1309</strain>
    </source>
</reference>
<comment type="similarity">
    <text evidence="2 9">Belongs to the eukaryotic diacylglycerol kinase family.</text>
</comment>
<dbReference type="PROSITE" id="PS00018">
    <property type="entry name" value="EF_HAND_1"/>
    <property type="match status" value="2"/>
</dbReference>
<dbReference type="GO" id="GO:0004143">
    <property type="term" value="F:ATP-dependent diacylglycerol kinase activity"/>
    <property type="evidence" value="ECO:0007669"/>
    <property type="project" value="UniProtKB-EC"/>
</dbReference>
<evidence type="ECO:0000256" key="1">
    <source>
        <dbReference type="ARBA" id="ARBA00001383"/>
    </source>
</evidence>
<dbReference type="SUPFAM" id="SSF47473">
    <property type="entry name" value="EF-hand"/>
    <property type="match status" value="1"/>
</dbReference>
<evidence type="ECO:0000259" key="11">
    <source>
        <dbReference type="PROSITE" id="PS50222"/>
    </source>
</evidence>
<evidence type="ECO:0000256" key="8">
    <source>
        <dbReference type="ARBA" id="ARBA00022840"/>
    </source>
</evidence>
<dbReference type="SMART" id="SM00045">
    <property type="entry name" value="DAGKa"/>
    <property type="match status" value="1"/>
</dbReference>
<keyword evidence="6 9" id="KW-0418">Kinase</keyword>
<dbReference type="PROSITE" id="PS50146">
    <property type="entry name" value="DAGK"/>
    <property type="match status" value="1"/>
</dbReference>
<dbReference type="SMART" id="SM00054">
    <property type="entry name" value="EFh"/>
    <property type="match status" value="2"/>
</dbReference>
<proteinExistence type="inferred from homology"/>
<dbReference type="GO" id="GO:0008270">
    <property type="term" value="F:zinc ion binding"/>
    <property type="evidence" value="ECO:0007669"/>
    <property type="project" value="UniProtKB-KW"/>
</dbReference>
<protein>
    <recommendedName>
        <fullName evidence="9">Diacylglycerol kinase</fullName>
        <shortName evidence="9">DAG kinase</shortName>
        <ecNumber evidence="9">2.7.1.107</ecNumber>
    </recommendedName>
</protein>
<dbReference type="SMART" id="SM00046">
    <property type="entry name" value="DAGKc"/>
    <property type="match status" value="1"/>
</dbReference>
<dbReference type="PANTHER" id="PTHR11255">
    <property type="entry name" value="DIACYLGLYCEROL KINASE"/>
    <property type="match status" value="1"/>
</dbReference>
<dbReference type="InterPro" id="IPR037607">
    <property type="entry name" value="DGK"/>
</dbReference>
<dbReference type="InterPro" id="IPR018247">
    <property type="entry name" value="EF_Hand_1_Ca_BS"/>
</dbReference>
<dbReference type="PROSITE" id="PS50222">
    <property type="entry name" value="EF_HAND_2"/>
    <property type="match status" value="2"/>
</dbReference>
<evidence type="ECO:0000313" key="13">
    <source>
        <dbReference type="Proteomes" id="UP000218231"/>
    </source>
</evidence>
<dbReference type="EMBL" id="LIAE01010208">
    <property type="protein sequence ID" value="PAV65423.1"/>
    <property type="molecule type" value="Genomic_DNA"/>
</dbReference>
<keyword evidence="8 9" id="KW-0067">ATP-binding</keyword>
<dbReference type="GO" id="GO:0007200">
    <property type="term" value="P:phospholipase C-activating G protein-coupled receptor signaling pathway"/>
    <property type="evidence" value="ECO:0007669"/>
    <property type="project" value="InterPro"/>
</dbReference>
<evidence type="ECO:0000256" key="6">
    <source>
        <dbReference type="ARBA" id="ARBA00022777"/>
    </source>
</evidence>
<evidence type="ECO:0000256" key="3">
    <source>
        <dbReference type="ARBA" id="ARBA00022679"/>
    </source>
</evidence>
<organism evidence="12 13">
    <name type="scientific">Diploscapter pachys</name>
    <dbReference type="NCBI Taxonomy" id="2018661"/>
    <lineage>
        <taxon>Eukaryota</taxon>
        <taxon>Metazoa</taxon>
        <taxon>Ecdysozoa</taxon>
        <taxon>Nematoda</taxon>
        <taxon>Chromadorea</taxon>
        <taxon>Rhabditida</taxon>
        <taxon>Rhabditina</taxon>
        <taxon>Rhabditomorpha</taxon>
        <taxon>Rhabditoidea</taxon>
        <taxon>Rhabditidae</taxon>
        <taxon>Diploscapter</taxon>
    </lineage>
</organism>
<evidence type="ECO:0000256" key="7">
    <source>
        <dbReference type="ARBA" id="ARBA00022837"/>
    </source>
</evidence>
<keyword evidence="5" id="KW-0863">Zinc-finger</keyword>
<comment type="catalytic activity">
    <reaction evidence="1 9">
        <text>a 1,2-diacyl-sn-glycerol + ATP = a 1,2-diacyl-sn-glycero-3-phosphate + ADP + H(+)</text>
        <dbReference type="Rhea" id="RHEA:10272"/>
        <dbReference type="ChEBI" id="CHEBI:15378"/>
        <dbReference type="ChEBI" id="CHEBI:17815"/>
        <dbReference type="ChEBI" id="CHEBI:30616"/>
        <dbReference type="ChEBI" id="CHEBI:58608"/>
        <dbReference type="ChEBI" id="CHEBI:456216"/>
        <dbReference type="EC" id="2.7.1.107"/>
    </reaction>
</comment>
<dbReference type="SUPFAM" id="SSF111331">
    <property type="entry name" value="NAD kinase/diacylglycerol kinase-like"/>
    <property type="match status" value="1"/>
</dbReference>
<dbReference type="InterPro" id="IPR017438">
    <property type="entry name" value="ATP-NAD_kinase_N"/>
</dbReference>
<dbReference type="Gene3D" id="2.60.200.40">
    <property type="match status" value="1"/>
</dbReference>
<evidence type="ECO:0000256" key="5">
    <source>
        <dbReference type="ARBA" id="ARBA00022771"/>
    </source>
</evidence>
<evidence type="ECO:0000256" key="4">
    <source>
        <dbReference type="ARBA" id="ARBA00022741"/>
    </source>
</evidence>
<dbReference type="AlphaFoldDB" id="A0A2A2JUS2"/>
<keyword evidence="13" id="KW-1185">Reference proteome</keyword>
<dbReference type="Gene3D" id="3.40.50.10330">
    <property type="entry name" value="Probable inorganic polyphosphate/atp-NAD kinase, domain 1"/>
    <property type="match status" value="1"/>
</dbReference>